<name>B0WXZ5_CULQU</name>
<dbReference type="KEGG" id="cqu:CpipJ_CPIJ013999"/>
<feature type="region of interest" description="Disordered" evidence="2">
    <location>
        <begin position="1"/>
        <end position="60"/>
    </location>
</feature>
<evidence type="ECO:0000313" key="4">
    <source>
        <dbReference type="EMBL" id="EDS30848.1"/>
    </source>
</evidence>
<dbReference type="VEuPathDB" id="VectorBase:CPIJ013999"/>
<dbReference type="PANTHER" id="PTHR23428">
    <property type="entry name" value="HISTONE H2B"/>
    <property type="match status" value="1"/>
</dbReference>
<dbReference type="AlphaFoldDB" id="B0WXZ5"/>
<evidence type="ECO:0000313" key="8">
    <source>
        <dbReference type="EnsemblMetazoa" id="CPIJ011803-PA"/>
    </source>
</evidence>
<dbReference type="CDD" id="cd22910">
    <property type="entry name" value="HFD_H2B"/>
    <property type="match status" value="1"/>
</dbReference>
<evidence type="ECO:0000259" key="3">
    <source>
        <dbReference type="Pfam" id="PF00125"/>
    </source>
</evidence>
<dbReference type="SUPFAM" id="SSF47113">
    <property type="entry name" value="Histone-fold"/>
    <property type="match status" value="1"/>
</dbReference>
<organism>
    <name type="scientific">Culex quinquefasciatus</name>
    <name type="common">Southern house mosquito</name>
    <name type="synonym">Culex pungens</name>
    <dbReference type="NCBI Taxonomy" id="7176"/>
    <lineage>
        <taxon>Eukaryota</taxon>
        <taxon>Metazoa</taxon>
        <taxon>Ecdysozoa</taxon>
        <taxon>Arthropoda</taxon>
        <taxon>Hexapoda</taxon>
        <taxon>Insecta</taxon>
        <taxon>Pterygota</taxon>
        <taxon>Neoptera</taxon>
        <taxon>Endopterygota</taxon>
        <taxon>Diptera</taxon>
        <taxon>Nematocera</taxon>
        <taxon>Culicoidea</taxon>
        <taxon>Culicidae</taxon>
        <taxon>Culicinae</taxon>
        <taxon>Culicini</taxon>
        <taxon>Culex</taxon>
        <taxon>Culex</taxon>
    </lineage>
</organism>
<proteinExistence type="inferred from homology"/>
<dbReference type="EMBL" id="DS232752">
    <property type="protein sequence ID" value="EDS45400.1"/>
    <property type="molecule type" value="Genomic_DNA"/>
</dbReference>
<dbReference type="KEGG" id="cqu:CpipJ_CPIJ011803"/>
<gene>
    <name evidence="8" type="primary">6053939</name>
    <name evidence="5" type="ORF">CpipJ_CPIJ011803</name>
    <name evidence="6" type="ORF">CpipJ_CPIJ013999</name>
    <name evidence="7" type="ORF">CpipJ_CPIJ017539</name>
    <name evidence="4" type="ORF">CpipJ_CPIJ019736</name>
</gene>
<feature type="domain" description="Core Histone H2A/H2B/H3" evidence="3">
    <location>
        <begin position="50"/>
        <end position="126"/>
    </location>
</feature>
<dbReference type="VEuPathDB" id="VectorBase:CPIJ011803"/>
<dbReference type="GO" id="GO:0000786">
    <property type="term" value="C:nucleosome"/>
    <property type="evidence" value="ECO:0007669"/>
    <property type="project" value="InterPro"/>
</dbReference>
<dbReference type="HOGENOM" id="CLU_075666_1_3_1"/>
<dbReference type="VEuPathDB" id="VectorBase:CPIJ019736"/>
<protein>
    <submittedName>
        <fullName evidence="5 8">Histone H2B.1/H2B.2</fullName>
    </submittedName>
    <submittedName>
        <fullName evidence="4">Histone H2B.3</fullName>
    </submittedName>
</protein>
<comment type="similarity">
    <text evidence="1">Belongs to the histone H2B family.</text>
</comment>
<dbReference type="InterPro" id="IPR009072">
    <property type="entry name" value="Histone-fold"/>
</dbReference>
<evidence type="ECO:0000256" key="2">
    <source>
        <dbReference type="SAM" id="MobiDB-lite"/>
    </source>
</evidence>
<sequence length="151" mass="16253">MAPKTVAEKASAAAVSASSSTVPARKIGKGKTKKALSKSSASVIASGGADKPKKRKSSHEEHFGTYLYKVLKQVHPDTGISTDAINIMNSLMNDIFERLVREAALLTRYNSRKTLTSRELNTAVRLVLPGELAWNAASKGLKAFTKYTTSK</sequence>
<feature type="compositionally biased region" description="Basic residues" evidence="2">
    <location>
        <begin position="26"/>
        <end position="36"/>
    </location>
</feature>
<dbReference type="EnsemblMetazoa" id="CPIJ017539-RA">
    <property type="protein sequence ID" value="CPIJ017539-PA"/>
    <property type="gene ID" value="CPIJ017539"/>
</dbReference>
<evidence type="ECO:0000256" key="1">
    <source>
        <dbReference type="ARBA" id="ARBA00006846"/>
    </source>
</evidence>
<dbReference type="InParanoid" id="B0WXZ5"/>
<reference evidence="8" key="2">
    <citation type="submission" date="2021-02" db="UniProtKB">
        <authorList>
            <consortium name="EnsemblMetazoa"/>
        </authorList>
    </citation>
    <scope>IDENTIFICATION</scope>
    <source>
        <strain evidence="8">JHB</strain>
    </source>
</reference>
<dbReference type="EMBL" id="DS233629">
    <property type="protein sequence ID" value="EDS30848.1"/>
    <property type="molecule type" value="Genomic_DNA"/>
</dbReference>
<dbReference type="Gene3D" id="1.10.20.10">
    <property type="entry name" value="Histone, subunit A"/>
    <property type="match status" value="1"/>
</dbReference>
<evidence type="ECO:0000313" key="9">
    <source>
        <dbReference type="Proteomes" id="UP000002320"/>
    </source>
</evidence>
<keyword evidence="9" id="KW-1185">Reference proteome</keyword>
<dbReference type="PRINTS" id="PR00621">
    <property type="entry name" value="HISTONEH2B"/>
</dbReference>
<dbReference type="Pfam" id="PF00125">
    <property type="entry name" value="Histone"/>
    <property type="match status" value="1"/>
</dbReference>
<dbReference type="STRING" id="7176.B0WXZ5"/>
<feature type="compositionally biased region" description="Low complexity" evidence="2">
    <location>
        <begin position="1"/>
        <end position="25"/>
    </location>
</feature>
<dbReference type="eggNOG" id="KOG1744">
    <property type="taxonomic scope" value="Eukaryota"/>
</dbReference>
<dbReference type="FunFam" id="1.10.20.10:FF:000043">
    <property type="entry name" value="Histone H2B"/>
    <property type="match status" value="1"/>
</dbReference>
<dbReference type="EnsemblMetazoa" id="CPIJ013999-RA">
    <property type="protein sequence ID" value="CPIJ013999-PA"/>
    <property type="gene ID" value="CPIJ013999"/>
</dbReference>
<dbReference type="KEGG" id="cqu:CpipJ_CPIJ017539"/>
<dbReference type="EnsemblMetazoa" id="CPIJ011803-RA">
    <property type="protein sequence ID" value="CPIJ011803-PA"/>
    <property type="gene ID" value="CPIJ011803"/>
</dbReference>
<dbReference type="VEuPathDB" id="VectorBase:CPIJ017539"/>
<dbReference type="Proteomes" id="UP000002320">
    <property type="component" value="Unassembled WGS sequence"/>
</dbReference>
<dbReference type="GO" id="GO:0003677">
    <property type="term" value="F:DNA binding"/>
    <property type="evidence" value="ECO:0007669"/>
    <property type="project" value="InterPro"/>
</dbReference>
<dbReference type="InterPro" id="IPR007125">
    <property type="entry name" value="H2A/H2B/H3"/>
</dbReference>
<accession>B0WXZ5</accession>
<dbReference type="GO" id="GO:0046982">
    <property type="term" value="F:protein heterodimerization activity"/>
    <property type="evidence" value="ECO:0007669"/>
    <property type="project" value="InterPro"/>
</dbReference>
<dbReference type="EMBL" id="DS232313">
    <property type="protein sequence ID" value="EDS39835.1"/>
    <property type="molecule type" value="Genomic_DNA"/>
</dbReference>
<dbReference type="SMART" id="SM00427">
    <property type="entry name" value="H2B"/>
    <property type="match status" value="1"/>
</dbReference>
<dbReference type="EMBL" id="DS232177">
    <property type="protein sequence ID" value="EDS36805.1"/>
    <property type="molecule type" value="Genomic_DNA"/>
</dbReference>
<reference evidence="5" key="1">
    <citation type="submission" date="2007-03" db="EMBL/GenBank/DDBJ databases">
        <title>Annotation of Culex pipiens quinquefasciatus.</title>
        <authorList>
            <consortium name="The Broad Institute Genome Sequencing Platform"/>
            <person name="Atkinson P.W."/>
            <person name="Hemingway J."/>
            <person name="Christensen B.M."/>
            <person name="Higgs S."/>
            <person name="Kodira C."/>
            <person name="Hannick L."/>
            <person name="Megy K."/>
            <person name="O'Leary S."/>
            <person name="Pearson M."/>
            <person name="Haas B.J."/>
            <person name="Mauceli E."/>
            <person name="Wortman J.R."/>
            <person name="Lee N.H."/>
            <person name="Guigo R."/>
            <person name="Stanke M."/>
            <person name="Alvarado L."/>
            <person name="Amedeo P."/>
            <person name="Antoine C.H."/>
            <person name="Arensburger P."/>
            <person name="Bidwell S.L."/>
            <person name="Crawford M."/>
            <person name="Camaro F."/>
            <person name="Devon K."/>
            <person name="Engels R."/>
            <person name="Hammond M."/>
            <person name="Howarth C."/>
            <person name="Koehrsen M."/>
            <person name="Lawson D."/>
            <person name="Montgomery P."/>
            <person name="Nene V."/>
            <person name="Nusbaum C."/>
            <person name="Puiu D."/>
            <person name="Romero-Severson J."/>
            <person name="Severson D.W."/>
            <person name="Shumway M."/>
            <person name="Sisk P."/>
            <person name="Stolte C."/>
            <person name="Zeng Q."/>
            <person name="Eisenstadt E."/>
            <person name="Fraser-Liggett C."/>
            <person name="Strausberg R."/>
            <person name="Galagan J."/>
            <person name="Birren B."/>
            <person name="Collins F.H."/>
        </authorList>
    </citation>
    <scope>NUCLEOTIDE SEQUENCE [LARGE SCALE GENOMIC DNA]</scope>
    <source>
        <strain evidence="5">JHB</strain>
    </source>
</reference>
<dbReference type="InterPro" id="IPR000558">
    <property type="entry name" value="Histone_H2B"/>
</dbReference>
<dbReference type="VEuPathDB" id="VectorBase:CQUJHB007777"/>
<evidence type="ECO:0000313" key="5">
    <source>
        <dbReference type="EMBL" id="EDS36805.1"/>
    </source>
</evidence>
<feature type="compositionally biased region" description="Low complexity" evidence="2">
    <location>
        <begin position="37"/>
        <end position="49"/>
    </location>
</feature>
<dbReference type="GO" id="GO:0030527">
    <property type="term" value="F:structural constituent of chromatin"/>
    <property type="evidence" value="ECO:0007669"/>
    <property type="project" value="InterPro"/>
</dbReference>
<evidence type="ECO:0000313" key="6">
    <source>
        <dbReference type="EMBL" id="EDS39835.1"/>
    </source>
</evidence>
<dbReference type="GO" id="GO:0005634">
    <property type="term" value="C:nucleus"/>
    <property type="evidence" value="ECO:0007669"/>
    <property type="project" value="UniProtKB-ARBA"/>
</dbReference>
<dbReference type="KEGG" id="cqu:CpipJ_CPIJ019736"/>
<evidence type="ECO:0000313" key="7">
    <source>
        <dbReference type="EMBL" id="EDS45400.1"/>
    </source>
</evidence>
<dbReference type="EnsemblMetazoa" id="CPIJ019736-RA">
    <property type="protein sequence ID" value="CPIJ019736-PA"/>
    <property type="gene ID" value="CPIJ019736"/>
</dbReference>